<organism evidence="3 4">
    <name type="scientific">Microvirga tunisiensis</name>
    <dbReference type="NCBI Taxonomy" id="2108360"/>
    <lineage>
        <taxon>Bacteria</taxon>
        <taxon>Pseudomonadati</taxon>
        <taxon>Pseudomonadota</taxon>
        <taxon>Alphaproteobacteria</taxon>
        <taxon>Hyphomicrobiales</taxon>
        <taxon>Methylobacteriaceae</taxon>
        <taxon>Microvirga</taxon>
    </lineage>
</organism>
<dbReference type="InterPro" id="IPR003201">
    <property type="entry name" value="Transposase_Tn5"/>
</dbReference>
<dbReference type="Pfam" id="PF02281">
    <property type="entry name" value="Dimer_Tnp_Tn5"/>
    <property type="match status" value="1"/>
</dbReference>
<evidence type="ECO:0000259" key="1">
    <source>
        <dbReference type="Pfam" id="PF02281"/>
    </source>
</evidence>
<dbReference type="Pfam" id="PF14706">
    <property type="entry name" value="Tnp_DNA_bind"/>
    <property type="match status" value="1"/>
</dbReference>
<dbReference type="OrthoDB" id="29815at2"/>
<reference evidence="3 4" key="1">
    <citation type="journal article" date="2019" name="Syst. Appl. Microbiol.">
        <title>Microvirga tunisiensis sp. nov., a root nodule symbiotic bacterium isolated from Lupinus micranthus and L. luteus grown in Northern Tunisia.</title>
        <authorList>
            <person name="Msaddak A."/>
            <person name="Rejili M."/>
            <person name="Duran D."/>
            <person name="Mars M."/>
            <person name="Palacios J.M."/>
            <person name="Ruiz-Argueso T."/>
            <person name="Rey L."/>
            <person name="Imperial J."/>
        </authorList>
    </citation>
    <scope>NUCLEOTIDE SEQUENCE [LARGE SCALE GENOMIC DNA]</scope>
    <source>
        <strain evidence="3 4">Lmie10</strain>
    </source>
</reference>
<proteinExistence type="predicted"/>
<evidence type="ECO:0000313" key="4">
    <source>
        <dbReference type="Proteomes" id="UP000403266"/>
    </source>
</evidence>
<dbReference type="InterPro" id="IPR038215">
    <property type="entry name" value="TN5-like_N_sf"/>
</dbReference>
<dbReference type="Proteomes" id="UP000403266">
    <property type="component" value="Unassembled WGS sequence"/>
</dbReference>
<dbReference type="NCBIfam" id="NF033590">
    <property type="entry name" value="transpos_IS4_3"/>
    <property type="match status" value="1"/>
</dbReference>
<feature type="domain" description="Transposase Tn5-like N-terminal" evidence="2">
    <location>
        <begin position="9"/>
        <end position="66"/>
    </location>
</feature>
<name>A0A5N7MK26_9HYPH</name>
<comment type="caution">
    <text evidence="3">The sequence shown here is derived from an EMBL/GenBank/DDBJ whole genome shotgun (WGS) entry which is preliminary data.</text>
</comment>
<dbReference type="InterPro" id="IPR054836">
    <property type="entry name" value="Tn5_transposase"/>
</dbReference>
<sequence length="473" mass="52872">MDPMVEGASWLDEELAGSTFADARLGQRLRRLLEQLGGAMGASLPLACQDWAATKAAYRFFDNERVSEAQILAGHFAATASRVAAIEGPILILHDTTEFVYHRVRPEPVGVIGQYPCRNTSYDRRQLYTVCGLLMHSSLGVTPDGLPLGLCAIKFWTRANLKGSSTLKRHINPTRVPIEQKESLRWLDNMRQASALVADPARCIHVGDREGDIYELFVAAHELGTHFLVRSCVDRLTDDGARTLMAAMETVQGQGEHRIDVRDDKGRSSQARLTIKYHRLTVRPPLAKQRRYPALALTVICADEQGAPENRQPIHWRLITDLPVTCVDEAIAKIGWYALRWKIELFHKILKSGCRAEEAKLRSAERLVNLLALFCILAWRVFWLTMLNRTVPQASPRLVFTPPEIRLLDRLIKNKTVSPAPTLAHYLTKIARLGGYLARAKDPPPGNMVLWRGLSRLTDIELGATLGTGLMGN</sequence>
<dbReference type="Gene3D" id="1.10.246.40">
    <property type="entry name" value="Tn5 transposase, domain 1"/>
    <property type="match status" value="1"/>
</dbReference>
<dbReference type="EMBL" id="VOSK01000088">
    <property type="protein sequence ID" value="MPR27411.1"/>
    <property type="molecule type" value="Genomic_DNA"/>
</dbReference>
<evidence type="ECO:0000313" key="3">
    <source>
        <dbReference type="EMBL" id="MPR27411.1"/>
    </source>
</evidence>
<dbReference type="InterPro" id="IPR047768">
    <property type="entry name" value="Tn5p-like"/>
</dbReference>
<feature type="domain" description="Transposase Tn5 dimerisation" evidence="1">
    <location>
        <begin position="376"/>
        <end position="459"/>
    </location>
</feature>
<keyword evidence="4" id="KW-1185">Reference proteome</keyword>
<dbReference type="InterPro" id="IPR012337">
    <property type="entry name" value="RNaseH-like_sf"/>
</dbReference>
<evidence type="ECO:0000259" key="2">
    <source>
        <dbReference type="Pfam" id="PF14706"/>
    </source>
</evidence>
<dbReference type="Gene3D" id="1.10.740.10">
    <property type="entry name" value="Transferase Inhibitor Protein From Tn5, Chain"/>
    <property type="match status" value="1"/>
</dbReference>
<dbReference type="RefSeq" id="WP_152713653.1">
    <property type="nucleotide sequence ID" value="NZ_VOSJ01000090.1"/>
</dbReference>
<dbReference type="InterPro" id="IPR014737">
    <property type="entry name" value="Transposase_Tn5-like_C"/>
</dbReference>
<dbReference type="InterPro" id="IPR014735">
    <property type="entry name" value="Transposase_Tn5-like_N"/>
</dbReference>
<dbReference type="AlphaFoldDB" id="A0A5N7MK26"/>
<accession>A0A5N7MK26</accession>
<dbReference type="PANTHER" id="PTHR37319:SF1">
    <property type="entry name" value="TRANSPOSASE TN5 DIMERISATION DOMAIN-CONTAINING PROTEIN"/>
    <property type="match status" value="1"/>
</dbReference>
<dbReference type="Gene3D" id="3.90.350.10">
    <property type="entry name" value="Transposase Inhibitor Protein From Tn5, Chain A, domain 1"/>
    <property type="match status" value="1"/>
</dbReference>
<protein>
    <submittedName>
        <fullName evidence="3">IS4 family transposase</fullName>
    </submittedName>
</protein>
<gene>
    <name evidence="3" type="ORF">FS320_20000</name>
</gene>
<dbReference type="SUPFAM" id="SSF53098">
    <property type="entry name" value="Ribonuclease H-like"/>
    <property type="match status" value="1"/>
</dbReference>
<dbReference type="PANTHER" id="PTHR37319">
    <property type="entry name" value="TRANSPOSASE"/>
    <property type="match status" value="1"/>
</dbReference>